<comment type="caution">
    <text evidence="1">The sequence shown here is derived from an EMBL/GenBank/DDBJ whole genome shotgun (WGS) entry which is preliminary data.</text>
</comment>
<keyword evidence="2" id="KW-1185">Reference proteome</keyword>
<sequence length="90" mass="10268">MVAGMFFLMATGIVWLVASRGEAQERFDDTAKFLYSGFNRKQQARPVAANMLEMWQLYAKVKTLNPDSLTARDSTLLKDIDKQLNTILHE</sequence>
<evidence type="ECO:0000313" key="2">
    <source>
        <dbReference type="Proteomes" id="UP001500552"/>
    </source>
</evidence>
<proteinExistence type="predicted"/>
<protein>
    <submittedName>
        <fullName evidence="1">Uncharacterized protein</fullName>
    </submittedName>
</protein>
<dbReference type="Proteomes" id="UP001500552">
    <property type="component" value="Unassembled WGS sequence"/>
</dbReference>
<reference evidence="2" key="1">
    <citation type="journal article" date="2019" name="Int. J. Syst. Evol. Microbiol.">
        <title>The Global Catalogue of Microorganisms (GCM) 10K type strain sequencing project: providing services to taxonomists for standard genome sequencing and annotation.</title>
        <authorList>
            <consortium name="The Broad Institute Genomics Platform"/>
            <consortium name="The Broad Institute Genome Sequencing Center for Infectious Disease"/>
            <person name="Wu L."/>
            <person name="Ma J."/>
        </authorList>
    </citation>
    <scope>NUCLEOTIDE SEQUENCE [LARGE SCALE GENOMIC DNA]</scope>
    <source>
        <strain evidence="2">JCM 17926</strain>
    </source>
</reference>
<gene>
    <name evidence="1" type="ORF">GCM10023188_18930</name>
</gene>
<organism evidence="1 2">
    <name type="scientific">Pontibacter saemangeumensis</name>
    <dbReference type="NCBI Taxonomy" id="1084525"/>
    <lineage>
        <taxon>Bacteria</taxon>
        <taxon>Pseudomonadati</taxon>
        <taxon>Bacteroidota</taxon>
        <taxon>Cytophagia</taxon>
        <taxon>Cytophagales</taxon>
        <taxon>Hymenobacteraceae</taxon>
        <taxon>Pontibacter</taxon>
    </lineage>
</organism>
<accession>A0ABP8LLZ0</accession>
<dbReference type="EMBL" id="BAABHC010000010">
    <property type="protein sequence ID" value="GAA4431415.1"/>
    <property type="molecule type" value="Genomic_DNA"/>
</dbReference>
<name>A0ABP8LLZ0_9BACT</name>
<evidence type="ECO:0000313" key="1">
    <source>
        <dbReference type="EMBL" id="GAA4431415.1"/>
    </source>
</evidence>